<proteinExistence type="predicted"/>
<dbReference type="SUPFAM" id="SSF55874">
    <property type="entry name" value="ATPase domain of HSP90 chaperone/DNA topoisomerase II/histidine kinase"/>
    <property type="match status" value="1"/>
</dbReference>
<dbReference type="Gene3D" id="3.30.565.10">
    <property type="entry name" value="Histidine kinase-like ATPase, C-terminal domain"/>
    <property type="match status" value="1"/>
</dbReference>
<dbReference type="InterPro" id="IPR003594">
    <property type="entry name" value="HATPase_dom"/>
</dbReference>
<dbReference type="Proteomes" id="UP001431449">
    <property type="component" value="Unassembled WGS sequence"/>
</dbReference>
<dbReference type="Pfam" id="PF06580">
    <property type="entry name" value="His_kinase"/>
    <property type="match status" value="1"/>
</dbReference>
<feature type="transmembrane region" description="Helical" evidence="3">
    <location>
        <begin position="164"/>
        <end position="184"/>
    </location>
</feature>
<accession>A0ABT0GFV1</accession>
<dbReference type="InterPro" id="IPR036890">
    <property type="entry name" value="HATPase_C_sf"/>
</dbReference>
<keyword evidence="3" id="KW-0812">Transmembrane</keyword>
<dbReference type="InterPro" id="IPR005467">
    <property type="entry name" value="His_kinase_dom"/>
</dbReference>
<dbReference type="PRINTS" id="PR00344">
    <property type="entry name" value="BCTRLSENSOR"/>
</dbReference>
<dbReference type="PANTHER" id="PTHR34220:SF9">
    <property type="entry name" value="SIGNAL TRANSDUCTION HISTIDINE KINASE INTERNAL REGION DOMAIN-CONTAINING PROTEIN"/>
    <property type="match status" value="1"/>
</dbReference>
<evidence type="ECO:0000313" key="6">
    <source>
        <dbReference type="Proteomes" id="UP001431449"/>
    </source>
</evidence>
<feature type="transmembrane region" description="Helical" evidence="3">
    <location>
        <begin position="43"/>
        <end position="63"/>
    </location>
</feature>
<feature type="domain" description="Histidine kinase" evidence="4">
    <location>
        <begin position="309"/>
        <end position="409"/>
    </location>
</feature>
<dbReference type="RefSeq" id="WP_248206957.1">
    <property type="nucleotide sequence ID" value="NZ_JALNMH010000005.1"/>
</dbReference>
<gene>
    <name evidence="5" type="ORF">M0G41_07045</name>
</gene>
<evidence type="ECO:0000256" key="2">
    <source>
        <dbReference type="ARBA" id="ARBA00012438"/>
    </source>
</evidence>
<reference evidence="5" key="1">
    <citation type="submission" date="2022-04" db="EMBL/GenBank/DDBJ databases">
        <title>Lysobacter sp. CAU 1642 isolated from sea sand.</title>
        <authorList>
            <person name="Kim W."/>
        </authorList>
    </citation>
    <scope>NUCLEOTIDE SEQUENCE</scope>
    <source>
        <strain evidence="5">CAU 1642</strain>
    </source>
</reference>
<evidence type="ECO:0000313" key="5">
    <source>
        <dbReference type="EMBL" id="MCK7593422.1"/>
    </source>
</evidence>
<dbReference type="EC" id="2.7.13.3" evidence="2"/>
<dbReference type="Pfam" id="PF02518">
    <property type="entry name" value="HATPase_c"/>
    <property type="match status" value="1"/>
</dbReference>
<dbReference type="PROSITE" id="PS50109">
    <property type="entry name" value="HIS_KIN"/>
    <property type="match status" value="1"/>
</dbReference>
<keyword evidence="3" id="KW-0472">Membrane</keyword>
<dbReference type="InterPro" id="IPR010559">
    <property type="entry name" value="Sig_transdc_His_kin_internal"/>
</dbReference>
<feature type="transmembrane region" description="Helical" evidence="3">
    <location>
        <begin position="108"/>
        <end position="124"/>
    </location>
</feature>
<dbReference type="InterPro" id="IPR050640">
    <property type="entry name" value="Bact_2-comp_sensor_kinase"/>
</dbReference>
<dbReference type="PANTHER" id="PTHR34220">
    <property type="entry name" value="SENSOR HISTIDINE KINASE YPDA"/>
    <property type="match status" value="1"/>
</dbReference>
<evidence type="ECO:0000256" key="3">
    <source>
        <dbReference type="SAM" id="Phobius"/>
    </source>
</evidence>
<comment type="caution">
    <text evidence="5">The sequence shown here is derived from an EMBL/GenBank/DDBJ whole genome shotgun (WGS) entry which is preliminary data.</text>
</comment>
<dbReference type="InterPro" id="IPR004358">
    <property type="entry name" value="Sig_transdc_His_kin-like_C"/>
</dbReference>
<comment type="catalytic activity">
    <reaction evidence="1">
        <text>ATP + protein L-histidine = ADP + protein N-phospho-L-histidine.</text>
        <dbReference type="EC" id="2.7.13.3"/>
    </reaction>
</comment>
<evidence type="ECO:0000259" key="4">
    <source>
        <dbReference type="PROSITE" id="PS50109"/>
    </source>
</evidence>
<organism evidence="5 6">
    <name type="scientific">Pseudomarimonas salicorniae</name>
    <dbReference type="NCBI Taxonomy" id="2933270"/>
    <lineage>
        <taxon>Bacteria</taxon>
        <taxon>Pseudomonadati</taxon>
        <taxon>Pseudomonadota</taxon>
        <taxon>Gammaproteobacteria</taxon>
        <taxon>Lysobacterales</taxon>
        <taxon>Lysobacteraceae</taxon>
        <taxon>Pseudomarimonas</taxon>
    </lineage>
</organism>
<dbReference type="GO" id="GO:0016301">
    <property type="term" value="F:kinase activity"/>
    <property type="evidence" value="ECO:0007669"/>
    <property type="project" value="UniProtKB-KW"/>
</dbReference>
<feature type="transmembrane region" description="Helical" evidence="3">
    <location>
        <begin position="75"/>
        <end position="96"/>
    </location>
</feature>
<keyword evidence="6" id="KW-1185">Reference proteome</keyword>
<evidence type="ECO:0000256" key="1">
    <source>
        <dbReference type="ARBA" id="ARBA00000085"/>
    </source>
</evidence>
<keyword evidence="5" id="KW-0808">Transferase</keyword>
<keyword evidence="5" id="KW-0418">Kinase</keyword>
<protein>
    <recommendedName>
        <fullName evidence="2">histidine kinase</fullName>
        <ecNumber evidence="2">2.7.13.3</ecNumber>
    </recommendedName>
</protein>
<name>A0ABT0GFV1_9GAMM</name>
<keyword evidence="3" id="KW-1133">Transmembrane helix</keyword>
<dbReference type="EMBL" id="JALNMH010000005">
    <property type="protein sequence ID" value="MCK7593422.1"/>
    <property type="molecule type" value="Genomic_DNA"/>
</dbReference>
<sequence>MSETPRYGLDRPLPSSAVVGGMQGWFGYRQYPVFSRPWLLRRAALFALPIGGLGLLTLLGTWATSEDLELGLASGGMLFGSFMLMSFTGPGFAAVVRYRGWPLRRERIGVVVAVLLGMAVSFFVDREVSARLEPMIEQRLGETGMVTEAQKTQAEKVERSPLGLTVNLLFLAGTYFLLGGGLALRGYFTEQRRVVDSAREAELAEARLSAQQSALRLSLLQAQIAPHFLFNTLASIRALLRRDADRAEATLDALVDHLRACMPRLDVEGRVGLSTLGRELEACRSYLELMRLRLGGRLDYRIADPGPLADHPLLPMLLLTLVENAVKHGIEPLAGPGFIAVEVQQADGALLLAVEDSGVGLQPGLGKGVGLANLRGQLRDRHGEAGRLELMPRAAGGGVRAEIRLPLAEGGA</sequence>